<reference evidence="4 5" key="1">
    <citation type="submission" date="2016-07" db="EMBL/GenBank/DDBJ databases">
        <title>Pervasive Adenine N6-methylation of Active Genes in Fungi.</title>
        <authorList>
            <consortium name="DOE Joint Genome Institute"/>
            <person name="Mondo S.J."/>
            <person name="Dannebaum R.O."/>
            <person name="Kuo R.C."/>
            <person name="Labutti K."/>
            <person name="Haridas S."/>
            <person name="Kuo A."/>
            <person name="Salamov A."/>
            <person name="Ahrendt S.R."/>
            <person name="Lipzen A."/>
            <person name="Sullivan W."/>
            <person name="Andreopoulos W.B."/>
            <person name="Clum A."/>
            <person name="Lindquist E."/>
            <person name="Daum C."/>
            <person name="Ramamoorthy G.K."/>
            <person name="Gryganskyi A."/>
            <person name="Culley D."/>
            <person name="Magnuson J.K."/>
            <person name="James T.Y."/>
            <person name="O'Malley M.A."/>
            <person name="Stajich J.E."/>
            <person name="Spatafora J.W."/>
            <person name="Visel A."/>
            <person name="Grigoriev I.V."/>
        </authorList>
    </citation>
    <scope>NUCLEOTIDE SEQUENCE [LARGE SCALE GENOMIC DNA]</scope>
    <source>
        <strain evidence="4 5">62-1032</strain>
    </source>
</reference>
<organism evidence="4 5">
    <name type="scientific">Leucosporidium creatinivorum</name>
    <dbReference type="NCBI Taxonomy" id="106004"/>
    <lineage>
        <taxon>Eukaryota</taxon>
        <taxon>Fungi</taxon>
        <taxon>Dikarya</taxon>
        <taxon>Basidiomycota</taxon>
        <taxon>Pucciniomycotina</taxon>
        <taxon>Microbotryomycetes</taxon>
        <taxon>Leucosporidiales</taxon>
        <taxon>Leucosporidium</taxon>
    </lineage>
</organism>
<keyword evidence="2" id="KW-1133">Transmembrane helix</keyword>
<name>A0A1Y2FU22_9BASI</name>
<feature type="domain" description="DUF1279" evidence="3">
    <location>
        <begin position="83"/>
        <end position="234"/>
    </location>
</feature>
<dbReference type="InterPro" id="IPR009688">
    <property type="entry name" value="FAM210A/B-like_dom"/>
</dbReference>
<evidence type="ECO:0000259" key="3">
    <source>
        <dbReference type="Pfam" id="PF06916"/>
    </source>
</evidence>
<comment type="caution">
    <text evidence="4">The sequence shown here is derived from an EMBL/GenBank/DDBJ whole genome shotgun (WGS) entry which is preliminary data.</text>
</comment>
<sequence>MATRLAINRLPLRTINTTTRFPIPHLALSSTRIVVPSLLSSSLRLYSTTPSTAPPTAPTTHLDSANPIPPSKKSPEEKLGLSQRLKGLFRKHGWSALVIYLLLSLLDFGLTFVFIYAVGADKVRAAEDWVLDALGWRRKDGEPGKIKKAVDDWKEQHPRAAKKAEAVTPHIPAPSEVIKESEKAAAAAPSTETGAVVESKSSYSAIVSTAVLAYAIHKTLLLPVRVGVTIAITPRIVRTLQSWGWNVGLAKSGVATATAAGAATKATP</sequence>
<dbReference type="PANTHER" id="PTHR21377">
    <property type="entry name" value="PROTEIN FAM210B, MITOCHONDRIAL"/>
    <property type="match status" value="1"/>
</dbReference>
<dbReference type="STRING" id="106004.A0A1Y2FU22"/>
<dbReference type="Pfam" id="PF06916">
    <property type="entry name" value="FAM210A-B_dom"/>
    <property type="match status" value="1"/>
</dbReference>
<dbReference type="InterPro" id="IPR045866">
    <property type="entry name" value="FAM210A/B-like"/>
</dbReference>
<evidence type="ECO:0000256" key="1">
    <source>
        <dbReference type="SAM" id="MobiDB-lite"/>
    </source>
</evidence>
<dbReference type="GO" id="GO:0005739">
    <property type="term" value="C:mitochondrion"/>
    <property type="evidence" value="ECO:0007669"/>
    <property type="project" value="TreeGrafter"/>
</dbReference>
<dbReference type="InParanoid" id="A0A1Y2FU22"/>
<proteinExistence type="predicted"/>
<dbReference type="FunCoup" id="A0A1Y2FU22">
    <property type="interactions" value="157"/>
</dbReference>
<protein>
    <recommendedName>
        <fullName evidence="3">DUF1279 domain-containing protein</fullName>
    </recommendedName>
</protein>
<dbReference type="PANTHER" id="PTHR21377:SF0">
    <property type="entry name" value="PROTEIN FAM210B, MITOCHONDRIAL"/>
    <property type="match status" value="1"/>
</dbReference>
<dbReference type="Proteomes" id="UP000193467">
    <property type="component" value="Unassembled WGS sequence"/>
</dbReference>
<keyword evidence="2" id="KW-0812">Transmembrane</keyword>
<evidence type="ECO:0000313" key="5">
    <source>
        <dbReference type="Proteomes" id="UP000193467"/>
    </source>
</evidence>
<keyword evidence="2" id="KW-0472">Membrane</keyword>
<feature type="transmembrane region" description="Helical" evidence="2">
    <location>
        <begin position="94"/>
        <end position="118"/>
    </location>
</feature>
<dbReference type="AlphaFoldDB" id="A0A1Y2FU22"/>
<evidence type="ECO:0000313" key="4">
    <source>
        <dbReference type="EMBL" id="ORY87510.1"/>
    </source>
</evidence>
<accession>A0A1Y2FU22</accession>
<keyword evidence="5" id="KW-1185">Reference proteome</keyword>
<evidence type="ECO:0000256" key="2">
    <source>
        <dbReference type="SAM" id="Phobius"/>
    </source>
</evidence>
<gene>
    <name evidence="4" type="ORF">BCR35DRAFT_302302</name>
</gene>
<dbReference type="OrthoDB" id="426386at2759"/>
<dbReference type="EMBL" id="MCGR01000013">
    <property type="protein sequence ID" value="ORY87510.1"/>
    <property type="molecule type" value="Genomic_DNA"/>
</dbReference>
<feature type="region of interest" description="Disordered" evidence="1">
    <location>
        <begin position="50"/>
        <end position="77"/>
    </location>
</feature>